<organism evidence="3 4">
    <name type="scientific">Qipengyuania citrea</name>
    <dbReference type="NCBI Taxonomy" id="225971"/>
    <lineage>
        <taxon>Bacteria</taxon>
        <taxon>Pseudomonadati</taxon>
        <taxon>Pseudomonadota</taxon>
        <taxon>Alphaproteobacteria</taxon>
        <taxon>Sphingomonadales</taxon>
        <taxon>Erythrobacteraceae</taxon>
        <taxon>Qipengyuania</taxon>
    </lineage>
</organism>
<dbReference type="InterPro" id="IPR050490">
    <property type="entry name" value="Bact_solute-bd_prot1"/>
</dbReference>
<dbReference type="EMBL" id="CP098494">
    <property type="protein sequence ID" value="USA60065.1"/>
    <property type="molecule type" value="Genomic_DNA"/>
</dbReference>
<evidence type="ECO:0000256" key="2">
    <source>
        <dbReference type="ARBA" id="ARBA00008520"/>
    </source>
</evidence>
<protein>
    <submittedName>
        <fullName evidence="3">Extracellular solute-binding protein</fullName>
    </submittedName>
</protein>
<dbReference type="Pfam" id="PF13416">
    <property type="entry name" value="SBP_bac_8"/>
    <property type="match status" value="1"/>
</dbReference>
<sequence length="440" mass="48121">MKHAFTPAALLVAALVTLSGCRSDERTEVVVQRFFGECGAVYGQSTDVAAAETECGILTTLINRFQAENPDIELSVNVVAWPGYPQLSSQIAAGDPPDLVTVHQSVISDYQQRGLLEPMDDILAKAGISPDAFTDAALRGVVKDEALYGLPWDTIGRLWHINTRLMREAGLMAGDKPILPGSPEELLAHARQFREATGKPYLIQAQVNAPDYLVANLYTYLLAQDAIVFSDERHVRLDTPQAREIVALYRDLNTEGLTTRDQDFPAATAAFMNGEGGIFPTGTWMIGPYEEEASTPGRPLNDAYAVVPFPRLWGEEAAFVDGHAWVMPAARRTPAQREAIARFLRFLAESNHHWSRTGHLPALAQVLETEGFAELPHRTEIAAMAETGGQLPDYAQRQSAIQALIGEELQAAITGAKSIAQALQDAERRTNELLAQLPRD</sequence>
<dbReference type="RefSeq" id="WP_301641252.1">
    <property type="nucleotide sequence ID" value="NZ_CP098494.1"/>
</dbReference>
<dbReference type="PANTHER" id="PTHR43649:SF12">
    <property type="entry name" value="DIACETYLCHITOBIOSE BINDING PROTEIN DASA"/>
    <property type="match status" value="1"/>
</dbReference>
<proteinExistence type="inferred from homology"/>
<dbReference type="Proteomes" id="UP001056619">
    <property type="component" value="Chromosome"/>
</dbReference>
<dbReference type="InterPro" id="IPR006059">
    <property type="entry name" value="SBP"/>
</dbReference>
<dbReference type="Gene3D" id="3.40.190.10">
    <property type="entry name" value="Periplasmic binding protein-like II"/>
    <property type="match status" value="1"/>
</dbReference>
<evidence type="ECO:0000313" key="3">
    <source>
        <dbReference type="EMBL" id="USA60065.1"/>
    </source>
</evidence>
<dbReference type="PROSITE" id="PS51257">
    <property type="entry name" value="PROKAR_LIPOPROTEIN"/>
    <property type="match status" value="1"/>
</dbReference>
<dbReference type="PANTHER" id="PTHR43649">
    <property type="entry name" value="ARABINOSE-BINDING PROTEIN-RELATED"/>
    <property type="match status" value="1"/>
</dbReference>
<gene>
    <name evidence="3" type="ORF">NCF85_07985</name>
</gene>
<name>A0ABY4U7Q7_9SPHN</name>
<comment type="subcellular location">
    <subcellularLocation>
        <location evidence="1">Periplasm</location>
    </subcellularLocation>
</comment>
<comment type="similarity">
    <text evidence="2">Belongs to the bacterial solute-binding protein 1 family.</text>
</comment>
<dbReference type="SUPFAM" id="SSF53850">
    <property type="entry name" value="Periplasmic binding protein-like II"/>
    <property type="match status" value="1"/>
</dbReference>
<keyword evidence="4" id="KW-1185">Reference proteome</keyword>
<accession>A0ABY4U7Q7</accession>
<evidence type="ECO:0000256" key="1">
    <source>
        <dbReference type="ARBA" id="ARBA00004418"/>
    </source>
</evidence>
<reference evidence="3 4" key="1">
    <citation type="submission" date="2022-06" db="EMBL/GenBank/DDBJ databases">
        <authorList>
            <person name="Liu G."/>
        </authorList>
    </citation>
    <scope>NUCLEOTIDE SEQUENCE [LARGE SCALE GENOMIC DNA]</scope>
    <source>
        <strain evidence="3 4">E4</strain>
    </source>
</reference>
<evidence type="ECO:0000313" key="4">
    <source>
        <dbReference type="Proteomes" id="UP001056619"/>
    </source>
</evidence>